<dbReference type="InterPro" id="IPR006311">
    <property type="entry name" value="TAT_signal"/>
</dbReference>
<dbReference type="OrthoDB" id="127333at2"/>
<dbReference type="Pfam" id="PF07394">
    <property type="entry name" value="DUF1501"/>
    <property type="match status" value="1"/>
</dbReference>
<dbReference type="RefSeq" id="WP_145362048.1">
    <property type="nucleotide sequence ID" value="NZ_CP036268.1"/>
</dbReference>
<dbReference type="Gene3D" id="3.40.720.10">
    <property type="entry name" value="Alkaline Phosphatase, subunit A"/>
    <property type="match status" value="1"/>
</dbReference>
<dbReference type="KEGG" id="svp:Pan189_01320"/>
<dbReference type="InterPro" id="IPR010869">
    <property type="entry name" value="DUF1501"/>
</dbReference>
<evidence type="ECO:0000313" key="1">
    <source>
        <dbReference type="EMBL" id="QDT35779.1"/>
    </source>
</evidence>
<evidence type="ECO:0008006" key="3">
    <source>
        <dbReference type="Google" id="ProtNLM"/>
    </source>
</evidence>
<dbReference type="InterPro" id="IPR017850">
    <property type="entry name" value="Alkaline_phosphatase_core_sf"/>
</dbReference>
<dbReference type="PROSITE" id="PS51318">
    <property type="entry name" value="TAT"/>
    <property type="match status" value="1"/>
</dbReference>
<sequence>MRGASNFSRRNFLHVGLCGGLGLTLDQFLRLRSAQADLKHYESVEGTAKSVIFIYLPGGAAHQETFDPKPLAPQEYRGPLGSIETSLPGVRFSEKLRETAKIADKITVCRSMTHGEAAHERGTHNMYTGYRPSPALSYPSIGSVVSHEFGPRKNMPPYICIPRQPNEFAGTGYLSSSYAPFSIGSDPASKGFKVQDLQLPNGVDDARFTRRRSMLDAVNSHLRERESSDAVSAVDTFYDRAYSMVSSPECREAFNLDAEPGEVRDRYGRNQAGARMLMSRRLVEAGARFVTMTYGGWDMHGNIEAGIDKQVPSLDQAFAALINDLDERGRLDETLVCIASEFGRTPKINPQAGRDHWPKVFSVVMAGGGIRRGSIYGSSDPTGAEPQDNPLTVADWAHTLYHCLGIVGDKELMAPGDRPIEIVDGGKLRNELLG</sequence>
<dbReference type="PANTHER" id="PTHR43737">
    <property type="entry name" value="BLL7424 PROTEIN"/>
    <property type="match status" value="1"/>
</dbReference>
<gene>
    <name evidence="1" type="ORF">Pan189_01320</name>
</gene>
<dbReference type="AlphaFoldDB" id="A0A517QVU2"/>
<reference evidence="1 2" key="1">
    <citation type="submission" date="2019-02" db="EMBL/GenBank/DDBJ databases">
        <title>Deep-cultivation of Planctomycetes and their phenomic and genomic characterization uncovers novel biology.</title>
        <authorList>
            <person name="Wiegand S."/>
            <person name="Jogler M."/>
            <person name="Boedeker C."/>
            <person name="Pinto D."/>
            <person name="Vollmers J."/>
            <person name="Rivas-Marin E."/>
            <person name="Kohn T."/>
            <person name="Peeters S.H."/>
            <person name="Heuer A."/>
            <person name="Rast P."/>
            <person name="Oberbeckmann S."/>
            <person name="Bunk B."/>
            <person name="Jeske O."/>
            <person name="Meyerdierks A."/>
            <person name="Storesund J.E."/>
            <person name="Kallscheuer N."/>
            <person name="Luecker S."/>
            <person name="Lage O.M."/>
            <person name="Pohl T."/>
            <person name="Merkel B.J."/>
            <person name="Hornburger P."/>
            <person name="Mueller R.-W."/>
            <person name="Bruemmer F."/>
            <person name="Labrenz M."/>
            <person name="Spormann A.M."/>
            <person name="Op den Camp H."/>
            <person name="Overmann J."/>
            <person name="Amann R."/>
            <person name="Jetten M.S.M."/>
            <person name="Mascher T."/>
            <person name="Medema M.H."/>
            <person name="Devos D.P."/>
            <person name="Kaster A.-K."/>
            <person name="Ovreas L."/>
            <person name="Rohde M."/>
            <person name="Galperin M.Y."/>
            <person name="Jogler C."/>
        </authorList>
    </citation>
    <scope>NUCLEOTIDE SEQUENCE [LARGE SCALE GENOMIC DNA]</scope>
    <source>
        <strain evidence="1 2">Pan189</strain>
    </source>
</reference>
<dbReference type="SUPFAM" id="SSF53649">
    <property type="entry name" value="Alkaline phosphatase-like"/>
    <property type="match status" value="1"/>
</dbReference>
<proteinExistence type="predicted"/>
<organism evidence="1 2">
    <name type="scientific">Stratiformator vulcanicus</name>
    <dbReference type="NCBI Taxonomy" id="2527980"/>
    <lineage>
        <taxon>Bacteria</taxon>
        <taxon>Pseudomonadati</taxon>
        <taxon>Planctomycetota</taxon>
        <taxon>Planctomycetia</taxon>
        <taxon>Planctomycetales</taxon>
        <taxon>Planctomycetaceae</taxon>
        <taxon>Stratiformator</taxon>
    </lineage>
</organism>
<protein>
    <recommendedName>
        <fullName evidence="3">Sulfatase</fullName>
    </recommendedName>
</protein>
<accession>A0A517QVU2</accession>
<dbReference type="PANTHER" id="PTHR43737:SF1">
    <property type="entry name" value="DUF1501 DOMAIN-CONTAINING PROTEIN"/>
    <property type="match status" value="1"/>
</dbReference>
<name>A0A517QVU2_9PLAN</name>
<keyword evidence="2" id="KW-1185">Reference proteome</keyword>
<evidence type="ECO:0000313" key="2">
    <source>
        <dbReference type="Proteomes" id="UP000317318"/>
    </source>
</evidence>
<dbReference type="EMBL" id="CP036268">
    <property type="protein sequence ID" value="QDT35779.1"/>
    <property type="molecule type" value="Genomic_DNA"/>
</dbReference>
<dbReference type="Proteomes" id="UP000317318">
    <property type="component" value="Chromosome"/>
</dbReference>